<reference evidence="2" key="1">
    <citation type="journal article" date="2022" name="Cell">
        <title>Design, construction, and in vivo augmentation of a complex gut microbiome.</title>
        <authorList>
            <person name="Cheng A.G."/>
            <person name="Ho P.Y."/>
            <person name="Aranda-Diaz A."/>
            <person name="Jain S."/>
            <person name="Yu F.B."/>
            <person name="Meng X."/>
            <person name="Wang M."/>
            <person name="Iakiviak M."/>
            <person name="Nagashima K."/>
            <person name="Zhao A."/>
            <person name="Murugkar P."/>
            <person name="Patil A."/>
            <person name="Atabakhsh K."/>
            <person name="Weakley A."/>
            <person name="Yan J."/>
            <person name="Brumbaugh A.R."/>
            <person name="Higginbottom S."/>
            <person name="Dimas A."/>
            <person name="Shiver A.L."/>
            <person name="Deutschbauer A."/>
            <person name="Neff N."/>
            <person name="Sonnenburg J.L."/>
            <person name="Huang K.C."/>
            <person name="Fischbach M.A."/>
        </authorList>
    </citation>
    <scope>NUCLEOTIDE SEQUENCE</scope>
    <source>
        <strain evidence="2">DSM 19829</strain>
    </source>
</reference>
<evidence type="ECO:0000259" key="1">
    <source>
        <dbReference type="Pfam" id="PF12645"/>
    </source>
</evidence>
<dbReference type="SUPFAM" id="SSF88946">
    <property type="entry name" value="Sigma2 domain of RNA polymerase sigma factors"/>
    <property type="match status" value="1"/>
</dbReference>
<dbReference type="RefSeq" id="WP_028529570.1">
    <property type="nucleotide sequence ID" value="NZ_CABLBR010000028.1"/>
</dbReference>
<gene>
    <name evidence="2" type="ORF">NQ502_08445</name>
</gene>
<dbReference type="InterPro" id="IPR024760">
    <property type="entry name" value="HTH_dom_conjug_TS-like"/>
</dbReference>
<dbReference type="Pfam" id="PF12645">
    <property type="entry name" value="HTH_16"/>
    <property type="match status" value="1"/>
</dbReference>
<feature type="domain" description="Helix-turn-helix conjugative transposon-like" evidence="1">
    <location>
        <begin position="7"/>
        <end position="64"/>
    </location>
</feature>
<organism evidence="2 3">
    <name type="scientific">Ruminococcus gauvreauii</name>
    <dbReference type="NCBI Taxonomy" id="438033"/>
    <lineage>
        <taxon>Bacteria</taxon>
        <taxon>Bacillati</taxon>
        <taxon>Bacillota</taxon>
        <taxon>Clostridia</taxon>
        <taxon>Eubacteriales</taxon>
        <taxon>Oscillospiraceae</taxon>
        <taxon>Ruminococcus</taxon>
    </lineage>
</organism>
<dbReference type="Gene3D" id="1.10.1740.10">
    <property type="match status" value="1"/>
</dbReference>
<proteinExistence type="predicted"/>
<protein>
    <submittedName>
        <fullName evidence="2">Helix-turn-helix domain-containing protein</fullName>
    </submittedName>
</protein>
<dbReference type="EMBL" id="CP102290">
    <property type="protein sequence ID" value="UWP61044.1"/>
    <property type="molecule type" value="Genomic_DNA"/>
</dbReference>
<name>A0ABY5VKE8_9FIRM</name>
<sequence>MDKDFLLIRQMKSGDETAMDKFVRKYYPVIFRYCQYHISDRAYGSLSFGLTQTTNNDIIITVINITKGADSNEVEYYHVCQSF</sequence>
<accession>A0ABY5VKE8</accession>
<evidence type="ECO:0000313" key="3">
    <source>
        <dbReference type="Proteomes" id="UP001060164"/>
    </source>
</evidence>
<keyword evidence="3" id="KW-1185">Reference proteome</keyword>
<evidence type="ECO:0000313" key="2">
    <source>
        <dbReference type="EMBL" id="UWP61044.1"/>
    </source>
</evidence>
<dbReference type="Proteomes" id="UP001060164">
    <property type="component" value="Chromosome"/>
</dbReference>
<dbReference type="InterPro" id="IPR013325">
    <property type="entry name" value="RNA_pol_sigma_r2"/>
</dbReference>